<comment type="similarity">
    <text evidence="2">Belongs to the nitroreductase family.</text>
</comment>
<evidence type="ECO:0000256" key="6">
    <source>
        <dbReference type="SAM" id="MobiDB-lite"/>
    </source>
</evidence>
<evidence type="ECO:0000256" key="2">
    <source>
        <dbReference type="ARBA" id="ARBA00007118"/>
    </source>
</evidence>
<protein>
    <submittedName>
        <fullName evidence="8">Nitroreductase family protein</fullName>
    </submittedName>
</protein>
<dbReference type="STRING" id="1393034.HMPREF3192_00459"/>
<dbReference type="PANTHER" id="PTHR43673">
    <property type="entry name" value="NAD(P)H NITROREDUCTASE YDGI-RELATED"/>
    <property type="match status" value="1"/>
</dbReference>
<evidence type="ECO:0000313" key="8">
    <source>
        <dbReference type="EMBL" id="KXB35094.1"/>
    </source>
</evidence>
<feature type="compositionally biased region" description="Basic and acidic residues" evidence="6">
    <location>
        <begin position="161"/>
        <end position="171"/>
    </location>
</feature>
<keyword evidence="9" id="KW-1185">Reference proteome</keyword>
<feature type="domain" description="Nitroreductase" evidence="7">
    <location>
        <begin position="10"/>
        <end position="62"/>
    </location>
</feature>
<dbReference type="Proteomes" id="UP000070675">
    <property type="component" value="Unassembled WGS sequence"/>
</dbReference>
<evidence type="ECO:0000259" key="7">
    <source>
        <dbReference type="Pfam" id="PF00881"/>
    </source>
</evidence>
<gene>
    <name evidence="8" type="ORF">HMPREF3192_00459</name>
</gene>
<dbReference type="SUPFAM" id="SSF55469">
    <property type="entry name" value="FMN-dependent nitroreductase-like"/>
    <property type="match status" value="1"/>
</dbReference>
<dbReference type="GO" id="GO:0016491">
    <property type="term" value="F:oxidoreductase activity"/>
    <property type="evidence" value="ECO:0007669"/>
    <property type="project" value="UniProtKB-KW"/>
</dbReference>
<keyword evidence="4" id="KW-0288">FMN</keyword>
<dbReference type="InterPro" id="IPR000415">
    <property type="entry name" value="Nitroreductase-like"/>
</dbReference>
<dbReference type="PANTHER" id="PTHR43673:SF2">
    <property type="entry name" value="NITROREDUCTASE"/>
    <property type="match status" value="1"/>
</dbReference>
<dbReference type="Pfam" id="PF00881">
    <property type="entry name" value="Nitroreductase"/>
    <property type="match status" value="2"/>
</dbReference>
<evidence type="ECO:0000313" key="9">
    <source>
        <dbReference type="Proteomes" id="UP000070675"/>
    </source>
</evidence>
<dbReference type="Gene3D" id="3.40.109.10">
    <property type="entry name" value="NADH Oxidase"/>
    <property type="match status" value="1"/>
</dbReference>
<feature type="region of interest" description="Disordered" evidence="6">
    <location>
        <begin position="152"/>
        <end position="171"/>
    </location>
</feature>
<evidence type="ECO:0000256" key="4">
    <source>
        <dbReference type="ARBA" id="ARBA00022643"/>
    </source>
</evidence>
<organism evidence="8 9">
    <name type="scientific">Atopobium deltae</name>
    <dbReference type="NCBI Taxonomy" id="1393034"/>
    <lineage>
        <taxon>Bacteria</taxon>
        <taxon>Bacillati</taxon>
        <taxon>Actinomycetota</taxon>
        <taxon>Coriobacteriia</taxon>
        <taxon>Coriobacteriales</taxon>
        <taxon>Atopobiaceae</taxon>
        <taxon>Atopobium</taxon>
    </lineage>
</organism>
<dbReference type="RefSeq" id="WP_066304888.1">
    <property type="nucleotide sequence ID" value="NZ_KQ959487.1"/>
</dbReference>
<dbReference type="InterPro" id="IPR029479">
    <property type="entry name" value="Nitroreductase"/>
</dbReference>
<dbReference type="AlphaFoldDB" id="A0A133XVX5"/>
<keyword evidence="3" id="KW-0285">Flavoprotein</keyword>
<keyword evidence="5" id="KW-0560">Oxidoreductase</keyword>
<comment type="caution">
    <text evidence="8">The sequence shown here is derived from an EMBL/GenBank/DDBJ whole genome shotgun (WGS) entry which is preliminary data.</text>
</comment>
<evidence type="ECO:0000256" key="5">
    <source>
        <dbReference type="ARBA" id="ARBA00023002"/>
    </source>
</evidence>
<comment type="cofactor">
    <cofactor evidence="1">
        <name>FMN</name>
        <dbReference type="ChEBI" id="CHEBI:58210"/>
    </cofactor>
</comment>
<proteinExistence type="inferred from homology"/>
<accession>A0A133XVX5</accession>
<sequence>MSEFQKLALERFSCRKFSDASVDNALIEKVLKIALAAPTAVNKQPFRIWVLSGDVAQRFAEHNPYHFGVKTFILVGTSAEEAWVRRYDQQNFANVDGAIIATHIMLALTDCGLKTCWVASFDAPAVHEALPETAAYNLIAAFPVAWPAEDAQPSASHTKSRSYDELVHHLS</sequence>
<dbReference type="PATRIC" id="fig|1393034.3.peg.440"/>
<evidence type="ECO:0000256" key="1">
    <source>
        <dbReference type="ARBA" id="ARBA00001917"/>
    </source>
</evidence>
<reference evidence="9" key="1">
    <citation type="submission" date="2016-01" db="EMBL/GenBank/DDBJ databases">
        <authorList>
            <person name="Mitreva M."/>
            <person name="Pepin K.H."/>
            <person name="Mihindukulasuriya K.A."/>
            <person name="Fulton R."/>
            <person name="Fronick C."/>
            <person name="O'Laughlin M."/>
            <person name="Miner T."/>
            <person name="Herter B."/>
            <person name="Rosa B.A."/>
            <person name="Cordes M."/>
            <person name="Tomlinson C."/>
            <person name="Wollam A."/>
            <person name="Palsikar V.B."/>
            <person name="Mardis E.R."/>
            <person name="Wilson R.K."/>
        </authorList>
    </citation>
    <scope>NUCLEOTIDE SEQUENCE [LARGE SCALE GENOMIC DNA]</scope>
    <source>
        <strain evidence="9">DNF00019</strain>
    </source>
</reference>
<feature type="domain" description="Nitroreductase" evidence="7">
    <location>
        <begin position="73"/>
        <end position="146"/>
    </location>
</feature>
<dbReference type="EMBL" id="LSCR01000006">
    <property type="protein sequence ID" value="KXB35094.1"/>
    <property type="molecule type" value="Genomic_DNA"/>
</dbReference>
<evidence type="ECO:0000256" key="3">
    <source>
        <dbReference type="ARBA" id="ARBA00022630"/>
    </source>
</evidence>
<dbReference type="OrthoDB" id="9798230at2"/>
<name>A0A133XVX5_9ACTN</name>